<reference evidence="3" key="1">
    <citation type="journal article" date="2021" name="Proc. Natl. Acad. Sci. U.S.A.">
        <title>A Catalog of Tens of Thousands of Viruses from Human Metagenomes Reveals Hidden Associations with Chronic Diseases.</title>
        <authorList>
            <person name="Tisza M.J."/>
            <person name="Buck C.B."/>
        </authorList>
    </citation>
    <scope>NUCLEOTIDE SEQUENCE</scope>
    <source>
        <strain evidence="3">Ct2AC8</strain>
    </source>
</reference>
<proteinExistence type="predicted"/>
<dbReference type="Pfam" id="PF10073">
    <property type="entry name" value="GapR_DNA-bd"/>
    <property type="match status" value="1"/>
</dbReference>
<dbReference type="EMBL" id="BK032875">
    <property type="protein sequence ID" value="DAF65165.1"/>
    <property type="molecule type" value="Genomic_DNA"/>
</dbReference>
<dbReference type="InterPro" id="IPR046367">
    <property type="entry name" value="GapR-like_DNA-bd"/>
</dbReference>
<organism evidence="3">
    <name type="scientific">Myoviridae sp. ct2AC8</name>
    <dbReference type="NCBI Taxonomy" id="2827655"/>
    <lineage>
        <taxon>Viruses</taxon>
        <taxon>Duplodnaviria</taxon>
        <taxon>Heunggongvirae</taxon>
        <taxon>Uroviricota</taxon>
        <taxon>Caudoviricetes</taxon>
    </lineage>
</organism>
<accession>A0A8S5TPU1</accession>
<evidence type="ECO:0000256" key="1">
    <source>
        <dbReference type="SAM" id="Coils"/>
    </source>
</evidence>
<keyword evidence="1" id="KW-0175">Coiled coil</keyword>
<name>A0A8S5TPU1_9CAUD</name>
<feature type="coiled-coil region" evidence="1">
    <location>
        <begin position="13"/>
        <end position="43"/>
    </location>
</feature>
<evidence type="ECO:0000259" key="2">
    <source>
        <dbReference type="Pfam" id="PF10073"/>
    </source>
</evidence>
<dbReference type="GO" id="GO:0003677">
    <property type="term" value="F:DNA binding"/>
    <property type="evidence" value="ECO:0007669"/>
    <property type="project" value="InterPro"/>
</dbReference>
<sequence>MSNPDTEIGGLAVDRLRSLIERIERLEEEQKALSSDIRDIFAEAKSAGFDVKIMRTIIKLRKMNAADRDEQETLLETYRRALDI</sequence>
<feature type="domain" description="GapR-like DNA-binding" evidence="2">
    <location>
        <begin position="13"/>
        <end position="83"/>
    </location>
</feature>
<protein>
    <submittedName>
        <fullName evidence="3">UPF0335 protein</fullName>
    </submittedName>
</protein>
<dbReference type="NCBIfam" id="NF010247">
    <property type="entry name" value="PRK13694.1"/>
    <property type="match status" value="1"/>
</dbReference>
<evidence type="ECO:0000313" key="3">
    <source>
        <dbReference type="EMBL" id="DAF65165.1"/>
    </source>
</evidence>